<proteinExistence type="predicted"/>
<keyword evidence="2" id="KW-1185">Reference proteome</keyword>
<sequence length="48" mass="5438">MYASGLISSDLLHQQLDEHCRLLAHSGYLNGSGLRIKKKIMIAFFTYP</sequence>
<dbReference type="RefSeq" id="WP_221226396.1">
    <property type="nucleotide sequence ID" value="NZ_CBCSLB010000010.1"/>
</dbReference>
<dbReference type="AlphaFoldDB" id="A0A7W5C9G9"/>
<name>A0A7W5C9G9_9BACL</name>
<accession>A0A7W5C9G9</accession>
<gene>
    <name evidence="1" type="ORF">FHS16_003647</name>
</gene>
<dbReference type="Proteomes" id="UP000518605">
    <property type="component" value="Unassembled WGS sequence"/>
</dbReference>
<evidence type="ECO:0000313" key="2">
    <source>
        <dbReference type="Proteomes" id="UP000518605"/>
    </source>
</evidence>
<reference evidence="1 2" key="1">
    <citation type="submission" date="2020-08" db="EMBL/GenBank/DDBJ databases">
        <title>Genomic Encyclopedia of Type Strains, Phase III (KMG-III): the genomes of soil and plant-associated and newly described type strains.</title>
        <authorList>
            <person name="Whitman W."/>
        </authorList>
    </citation>
    <scope>NUCLEOTIDE SEQUENCE [LARGE SCALE GENOMIC DNA]</scope>
    <source>
        <strain evidence="1 2">CECT 8234</strain>
    </source>
</reference>
<comment type="caution">
    <text evidence="1">The sequence shown here is derived from an EMBL/GenBank/DDBJ whole genome shotgun (WGS) entry which is preliminary data.</text>
</comment>
<organism evidence="1 2">
    <name type="scientific">Paenibacillus endophyticus</name>
    <dbReference type="NCBI Taxonomy" id="1294268"/>
    <lineage>
        <taxon>Bacteria</taxon>
        <taxon>Bacillati</taxon>
        <taxon>Bacillota</taxon>
        <taxon>Bacilli</taxon>
        <taxon>Bacillales</taxon>
        <taxon>Paenibacillaceae</taxon>
        <taxon>Paenibacillus</taxon>
    </lineage>
</organism>
<evidence type="ECO:0000313" key="1">
    <source>
        <dbReference type="EMBL" id="MBB3153572.1"/>
    </source>
</evidence>
<protein>
    <submittedName>
        <fullName evidence="1">Uncharacterized protein</fullName>
    </submittedName>
</protein>
<dbReference type="EMBL" id="JACHXW010000011">
    <property type="protein sequence ID" value="MBB3153572.1"/>
    <property type="molecule type" value="Genomic_DNA"/>
</dbReference>